<dbReference type="AlphaFoldDB" id="A0A7R8CIA8"/>
<dbReference type="EMBL" id="HG994592">
    <property type="protein sequence ID" value="CAF2830668.1"/>
    <property type="molecule type" value="Genomic_DNA"/>
</dbReference>
<reference evidence="1" key="1">
    <citation type="submission" date="2021-02" db="EMBL/GenBank/DDBJ databases">
        <authorList>
            <person name="Bekaert M."/>
        </authorList>
    </citation>
    <scope>NUCLEOTIDE SEQUENCE</scope>
    <source>
        <strain evidence="1">IoA-00</strain>
    </source>
</reference>
<proteinExistence type="predicted"/>
<evidence type="ECO:0000313" key="1">
    <source>
        <dbReference type="EMBL" id="CAF2830668.1"/>
    </source>
</evidence>
<name>A0A7R8CIA8_LEPSM</name>
<protein>
    <submittedName>
        <fullName evidence="1">(salmon louse) hypothetical protein</fullName>
    </submittedName>
</protein>
<dbReference type="Proteomes" id="UP000675881">
    <property type="component" value="Chromosome 13"/>
</dbReference>
<gene>
    <name evidence="1" type="ORF">LSAA_4437</name>
</gene>
<evidence type="ECO:0000313" key="2">
    <source>
        <dbReference type="Proteomes" id="UP000675881"/>
    </source>
</evidence>
<keyword evidence="2" id="KW-1185">Reference proteome</keyword>
<accession>A0A7R8CIA8</accession>
<sequence length="136" mass="15463">MCVRQILEAEKKFLSLVKFSGLTTSEIKDGKSINIENGGSMLPSPENNFCKTGLTCGQPLDRRLLNRDAVPSQFPGPSYLSKKYEIRKGTKRSRSSWGRNSDNVQINHLNHEFMVKDNIASLIELKEKNIRIQHPF</sequence>
<organism evidence="1 2">
    <name type="scientific">Lepeophtheirus salmonis</name>
    <name type="common">Salmon louse</name>
    <name type="synonym">Caligus salmonis</name>
    <dbReference type="NCBI Taxonomy" id="72036"/>
    <lineage>
        <taxon>Eukaryota</taxon>
        <taxon>Metazoa</taxon>
        <taxon>Ecdysozoa</taxon>
        <taxon>Arthropoda</taxon>
        <taxon>Crustacea</taxon>
        <taxon>Multicrustacea</taxon>
        <taxon>Hexanauplia</taxon>
        <taxon>Copepoda</taxon>
        <taxon>Siphonostomatoida</taxon>
        <taxon>Caligidae</taxon>
        <taxon>Lepeophtheirus</taxon>
    </lineage>
</organism>